<dbReference type="PANTHER" id="PTHR34599:SF1">
    <property type="entry name" value="PHOSPHATIDIC ACID PHOSPHATASE TYPE 2_HALOPEROXIDASE DOMAIN-CONTAINING PROTEIN"/>
    <property type="match status" value="1"/>
</dbReference>
<sequence length="83" mass="8801">MTDPDSREVLAAFFPERAGELQEWAAEAAMSRLYGGIHFRSDNSEGLRLGRAVGRRVVERSLGGAGADSGGGRLRPAAQDAAQ</sequence>
<name>A0A011NQ36_9PROT</name>
<dbReference type="PATRIC" id="fig|1454001.3.peg.2545"/>
<keyword evidence="3" id="KW-1185">Reference proteome</keyword>
<dbReference type="Gene3D" id="1.10.606.20">
    <property type="match status" value="1"/>
</dbReference>
<gene>
    <name evidence="2" type="ORF">AW08_02490</name>
</gene>
<comment type="caution">
    <text evidence="2">The sequence shown here is derived from an EMBL/GenBank/DDBJ whole genome shotgun (WGS) entry which is preliminary data.</text>
</comment>
<dbReference type="AlphaFoldDB" id="A0A011NQ36"/>
<dbReference type="InterPro" id="IPR036938">
    <property type="entry name" value="PAP2/HPO_sf"/>
</dbReference>
<dbReference type="Proteomes" id="UP000020218">
    <property type="component" value="Unassembled WGS sequence"/>
</dbReference>
<feature type="compositionally biased region" description="Gly residues" evidence="1">
    <location>
        <begin position="63"/>
        <end position="73"/>
    </location>
</feature>
<organism evidence="2 3">
    <name type="scientific">Candidatus Accumulibacter adjunctus</name>
    <dbReference type="NCBI Taxonomy" id="1454001"/>
    <lineage>
        <taxon>Bacteria</taxon>
        <taxon>Pseudomonadati</taxon>
        <taxon>Pseudomonadota</taxon>
        <taxon>Betaproteobacteria</taxon>
        <taxon>Candidatus Accumulibacter</taxon>
    </lineage>
</organism>
<dbReference type="STRING" id="1454001.AW08_02490"/>
<protein>
    <submittedName>
        <fullName evidence="2">PAP2 superfamily protein</fullName>
    </submittedName>
</protein>
<dbReference type="InterPro" id="IPR052559">
    <property type="entry name" value="V-haloperoxidase"/>
</dbReference>
<dbReference type="PANTHER" id="PTHR34599">
    <property type="entry name" value="PEROXIDASE-RELATED"/>
    <property type="match status" value="1"/>
</dbReference>
<reference evidence="2" key="1">
    <citation type="submission" date="2014-02" db="EMBL/GenBank/DDBJ databases">
        <title>Expanding our view of genomic diversity in Candidatus Accumulibacter clades.</title>
        <authorList>
            <person name="Skennerton C.T."/>
            <person name="Barr J.J."/>
            <person name="Slater F.R."/>
            <person name="Bond P.L."/>
            <person name="Tyson G.W."/>
        </authorList>
    </citation>
    <scope>NUCLEOTIDE SEQUENCE [LARGE SCALE GENOMIC DNA]</scope>
</reference>
<dbReference type="SUPFAM" id="SSF48317">
    <property type="entry name" value="Acid phosphatase/Vanadium-dependent haloperoxidase"/>
    <property type="match status" value="1"/>
</dbReference>
<feature type="region of interest" description="Disordered" evidence="1">
    <location>
        <begin position="61"/>
        <end position="83"/>
    </location>
</feature>
<evidence type="ECO:0000313" key="3">
    <source>
        <dbReference type="Proteomes" id="UP000020218"/>
    </source>
</evidence>
<accession>A0A011NQ36</accession>
<proteinExistence type="predicted"/>
<evidence type="ECO:0000313" key="2">
    <source>
        <dbReference type="EMBL" id="EXI66585.1"/>
    </source>
</evidence>
<evidence type="ECO:0000256" key="1">
    <source>
        <dbReference type="SAM" id="MobiDB-lite"/>
    </source>
</evidence>
<dbReference type="EMBL" id="JFAX01000014">
    <property type="protein sequence ID" value="EXI66585.1"/>
    <property type="molecule type" value="Genomic_DNA"/>
</dbReference>